<dbReference type="EMBL" id="SULG01000045">
    <property type="protein sequence ID" value="TLD41529.1"/>
    <property type="molecule type" value="Genomic_DNA"/>
</dbReference>
<dbReference type="Gene3D" id="2.60.40.380">
    <property type="entry name" value="Purple acid phosphatase-like, N-terminal"/>
    <property type="match status" value="1"/>
</dbReference>
<dbReference type="InterPro" id="IPR015914">
    <property type="entry name" value="PAPs_N"/>
</dbReference>
<feature type="domain" description="Purple acid phosphatase N-terminal" evidence="4">
    <location>
        <begin position="31"/>
        <end position="116"/>
    </location>
</feature>
<dbReference type="GO" id="GO:0003993">
    <property type="term" value="F:acid phosphatase activity"/>
    <property type="evidence" value="ECO:0007669"/>
    <property type="project" value="InterPro"/>
</dbReference>
<dbReference type="PANTHER" id="PTHR45867:SF3">
    <property type="entry name" value="ACID PHOSPHATASE TYPE 7"/>
    <property type="match status" value="1"/>
</dbReference>
<evidence type="ECO:0000256" key="2">
    <source>
        <dbReference type="SAM" id="SignalP"/>
    </source>
</evidence>
<dbReference type="InterPro" id="IPR004843">
    <property type="entry name" value="Calcineurin-like_PHP"/>
</dbReference>
<accession>A0A533QAX9</accession>
<dbReference type="InterPro" id="IPR029052">
    <property type="entry name" value="Metallo-depent_PP-like"/>
</dbReference>
<evidence type="ECO:0000256" key="1">
    <source>
        <dbReference type="ARBA" id="ARBA00022729"/>
    </source>
</evidence>
<evidence type="ECO:0000313" key="6">
    <source>
        <dbReference type="Proteomes" id="UP000319783"/>
    </source>
</evidence>
<dbReference type="InterPro" id="IPR008963">
    <property type="entry name" value="Purple_acid_Pase-like_N"/>
</dbReference>
<comment type="caution">
    <text evidence="5">The sequence shown here is derived from an EMBL/GenBank/DDBJ whole genome shotgun (WGS) entry which is preliminary data.</text>
</comment>
<dbReference type="Gene3D" id="3.60.21.10">
    <property type="match status" value="1"/>
</dbReference>
<evidence type="ECO:0000259" key="4">
    <source>
        <dbReference type="Pfam" id="PF16656"/>
    </source>
</evidence>
<dbReference type="InterPro" id="IPR013783">
    <property type="entry name" value="Ig-like_fold"/>
</dbReference>
<dbReference type="Pfam" id="PF00149">
    <property type="entry name" value="Metallophos"/>
    <property type="match status" value="1"/>
</dbReference>
<organism evidence="5 6">
    <name type="scientific">Candidatus Jettenia ecosi</name>
    <dbReference type="NCBI Taxonomy" id="2494326"/>
    <lineage>
        <taxon>Bacteria</taxon>
        <taxon>Pseudomonadati</taxon>
        <taxon>Planctomycetota</taxon>
        <taxon>Candidatus Brocadiia</taxon>
        <taxon>Candidatus Brocadiales</taxon>
        <taxon>Candidatus Brocadiaceae</taxon>
        <taxon>Candidatus Jettenia</taxon>
    </lineage>
</organism>
<dbReference type="Pfam" id="PF22352">
    <property type="entry name" value="K319L-like_PKD"/>
    <property type="match status" value="1"/>
</dbReference>
<proteinExistence type="predicted"/>
<reference evidence="5 6" key="1">
    <citation type="submission" date="2019-04" db="EMBL/GenBank/DDBJ databases">
        <title>Genome of a novel bacterium Candidatus Jettenia ecosi reconstructed from metagenome of an anammox bioreactor.</title>
        <authorList>
            <person name="Mardanov A.V."/>
            <person name="Beletsky A.V."/>
            <person name="Ravin N.V."/>
            <person name="Botchkova E.A."/>
            <person name="Litti Y.V."/>
            <person name="Nozhevnikova A.N."/>
        </authorList>
    </citation>
    <scope>NUCLEOTIDE SEQUENCE [LARGE SCALE GENOMIC DNA]</scope>
    <source>
        <strain evidence="5">J2</strain>
    </source>
</reference>
<gene>
    <name evidence="5" type="ORF">JETT_2227</name>
</gene>
<evidence type="ECO:0000313" key="5">
    <source>
        <dbReference type="EMBL" id="TLD41529.1"/>
    </source>
</evidence>
<dbReference type="SUPFAM" id="SSF49363">
    <property type="entry name" value="Purple acid phosphatase, N-terminal domain"/>
    <property type="match status" value="1"/>
</dbReference>
<dbReference type="PANTHER" id="PTHR45867">
    <property type="entry name" value="PURPLE ACID PHOSPHATASE"/>
    <property type="match status" value="1"/>
</dbReference>
<feature type="domain" description="Calcineurin-like phosphoesterase" evidence="3">
    <location>
        <begin position="147"/>
        <end position="315"/>
    </location>
</feature>
<dbReference type="AlphaFoldDB" id="A0A533QAX9"/>
<dbReference type="GO" id="GO:0046872">
    <property type="term" value="F:metal ion binding"/>
    <property type="evidence" value="ECO:0007669"/>
    <property type="project" value="InterPro"/>
</dbReference>
<dbReference type="Gene3D" id="2.60.40.10">
    <property type="entry name" value="Immunoglobulins"/>
    <property type="match status" value="1"/>
</dbReference>
<protein>
    <submittedName>
        <fullName evidence="5">Uncharacterized protein</fullName>
    </submittedName>
</protein>
<feature type="signal peptide" evidence="2">
    <location>
        <begin position="1"/>
        <end position="28"/>
    </location>
</feature>
<dbReference type="Pfam" id="PF16656">
    <property type="entry name" value="Pur_ac_phosph_N"/>
    <property type="match status" value="1"/>
</dbReference>
<keyword evidence="1 2" id="KW-0732">Signal</keyword>
<feature type="chain" id="PRO_5022008289" evidence="2">
    <location>
        <begin position="29"/>
        <end position="686"/>
    </location>
</feature>
<dbReference type="Proteomes" id="UP000319783">
    <property type="component" value="Unassembled WGS sequence"/>
</dbReference>
<evidence type="ECO:0000259" key="3">
    <source>
        <dbReference type="Pfam" id="PF00149"/>
    </source>
</evidence>
<name>A0A533QAX9_9BACT</name>
<sequence length="686" mass="73571">MHSTRPFHKLFMFLFGFSMLMFSPQTYAAVSQMHLSWQHDPVSSMTVMWSSDTSHSPPMVEYGETTLYGSMTTGGDTVHGGPIHTVELTALTPDTLYHYRVSDDGGLWSQDYTFRTAPAPGTSGTGGLVFTVVGDKNTEPSSILINSALAAQNADLHIIAGDLAYTSSDSSYHTWIEQQSVYAASAALMPAWGNHDTTGNDPPYSFAQAHFSMPTNGTLTERYYSYNVGNAHFLTIDSNTDSSTSPDSAQYTFIDNDLATAASDPNIQWIIVCFHRNVYSGGGSHSDSTSIRANLQPLFDKYNVDLVFQGHNHNYARTKPLAYNSLIKDNSNNVGPEAYNFSTAGHGQIYLIVGGGGAGLHPCSTTLPNWIIRCDSDYSFAHIIIDNDILTFQALRSDGTVLDDGFIITKSPWANRSPVVNAGPDQMITLSSSASLDGTVTDDGLPDPPGAVTTTWSEVSGPGTVTFADDNAAVTTASFSDAGTYVLRLDASDGELAASDDVEVVVSSVSVIKDFRVSIGSDDAEEKTKGSMALSGDDLELVFDGGNQTVGMRFNGVDIPQNAIIVNAYIQFKVDEATSNGTPSLKIQGEKVDNATTFTSLKKNISSRLRTAEAVPWSPVPWTIVGQAGPDQRTPNIAAVIQEIVSRPGWSSGNSLVLIITGTGKRIAESFEGEQAGAPLLHVEYN</sequence>
<dbReference type="SUPFAM" id="SSF56300">
    <property type="entry name" value="Metallo-dependent phosphatases"/>
    <property type="match status" value="1"/>
</dbReference>